<protein>
    <submittedName>
        <fullName evidence="4">Acetyltransferase (GNAT) domain-containing protein</fullName>
    </submittedName>
</protein>
<dbReference type="SUPFAM" id="SSF55729">
    <property type="entry name" value="Acyl-CoA N-acyltransferases (Nat)"/>
    <property type="match status" value="1"/>
</dbReference>
<dbReference type="PANTHER" id="PTHR43877:SF2">
    <property type="entry name" value="AMINOALKYLPHOSPHONATE N-ACETYLTRANSFERASE-RELATED"/>
    <property type="match status" value="1"/>
</dbReference>
<dbReference type="InterPro" id="IPR016181">
    <property type="entry name" value="Acyl_CoA_acyltransferase"/>
</dbReference>
<name>A0A1G9FIL1_ACTMZ</name>
<evidence type="ECO:0000259" key="3">
    <source>
        <dbReference type="PROSITE" id="PS51186"/>
    </source>
</evidence>
<keyword evidence="1 4" id="KW-0808">Transferase</keyword>
<proteinExistence type="predicted"/>
<gene>
    <name evidence="4" type="ORF">SAMN04487820_11562</name>
</gene>
<evidence type="ECO:0000313" key="5">
    <source>
        <dbReference type="Proteomes" id="UP000199213"/>
    </source>
</evidence>
<reference evidence="5" key="1">
    <citation type="submission" date="2016-10" db="EMBL/GenBank/DDBJ databases">
        <authorList>
            <person name="Varghese N."/>
            <person name="Submissions S."/>
        </authorList>
    </citation>
    <scope>NUCLEOTIDE SEQUENCE [LARGE SCALE GENOMIC DNA]</scope>
    <source>
        <strain evidence="5">DSM 45460</strain>
    </source>
</reference>
<dbReference type="InterPro" id="IPR050832">
    <property type="entry name" value="Bact_Acetyltransf"/>
</dbReference>
<evidence type="ECO:0000256" key="1">
    <source>
        <dbReference type="ARBA" id="ARBA00022679"/>
    </source>
</evidence>
<dbReference type="EMBL" id="FNFM01000015">
    <property type="protein sequence ID" value="SDK88224.1"/>
    <property type="molecule type" value="Genomic_DNA"/>
</dbReference>
<dbReference type="PROSITE" id="PS51186">
    <property type="entry name" value="GNAT"/>
    <property type="match status" value="1"/>
</dbReference>
<evidence type="ECO:0000313" key="4">
    <source>
        <dbReference type="EMBL" id="SDK88224.1"/>
    </source>
</evidence>
<keyword evidence="5" id="KW-1185">Reference proteome</keyword>
<dbReference type="AlphaFoldDB" id="A0A1G9FIL1"/>
<sequence>MSGKSTSIRRMTAGDSVDVRQYRSSTSVSTALRRELVDCWVAVTNAGGAAGFPFPPVTTAQVEPAVDALSGELAEDRCRILVAERHGGVLGWLVLRADAPALTAHNGSVHHVQSHPAARGRGVGTALLSRAHEIARDELGLEQLRLAARDGMGLESFYARLGWKEIGRWPGALRLSPGDDRDEILMALHLA</sequence>
<dbReference type="Proteomes" id="UP000199213">
    <property type="component" value="Unassembled WGS sequence"/>
</dbReference>
<feature type="domain" description="N-acetyltransferase" evidence="3">
    <location>
        <begin position="6"/>
        <end position="191"/>
    </location>
</feature>
<evidence type="ECO:0000256" key="2">
    <source>
        <dbReference type="ARBA" id="ARBA00023315"/>
    </source>
</evidence>
<dbReference type="CDD" id="cd04301">
    <property type="entry name" value="NAT_SF"/>
    <property type="match status" value="1"/>
</dbReference>
<dbReference type="PANTHER" id="PTHR43877">
    <property type="entry name" value="AMINOALKYLPHOSPHONATE N-ACETYLTRANSFERASE-RELATED-RELATED"/>
    <property type="match status" value="1"/>
</dbReference>
<accession>A0A1G9FIL1</accession>
<organism evidence="4 5">
    <name type="scientific">Actinopolyspora mzabensis</name>
    <dbReference type="NCBI Taxonomy" id="995066"/>
    <lineage>
        <taxon>Bacteria</taxon>
        <taxon>Bacillati</taxon>
        <taxon>Actinomycetota</taxon>
        <taxon>Actinomycetes</taxon>
        <taxon>Actinopolysporales</taxon>
        <taxon>Actinopolysporaceae</taxon>
        <taxon>Actinopolyspora</taxon>
    </lineage>
</organism>
<dbReference type="Pfam" id="PF13508">
    <property type="entry name" value="Acetyltransf_7"/>
    <property type="match status" value="1"/>
</dbReference>
<dbReference type="GO" id="GO:0016747">
    <property type="term" value="F:acyltransferase activity, transferring groups other than amino-acyl groups"/>
    <property type="evidence" value="ECO:0007669"/>
    <property type="project" value="InterPro"/>
</dbReference>
<dbReference type="Gene3D" id="3.40.630.30">
    <property type="match status" value="1"/>
</dbReference>
<dbReference type="InterPro" id="IPR000182">
    <property type="entry name" value="GNAT_dom"/>
</dbReference>
<keyword evidence="2" id="KW-0012">Acyltransferase</keyword>